<dbReference type="Proteomes" id="UP000315995">
    <property type="component" value="Chromosome"/>
</dbReference>
<dbReference type="AlphaFoldDB" id="A0A4Y6PRS1"/>
<dbReference type="InterPro" id="IPR038718">
    <property type="entry name" value="SNF2-like_sf"/>
</dbReference>
<feature type="domain" description="Helicase C-terminal" evidence="2">
    <location>
        <begin position="386"/>
        <end position="561"/>
    </location>
</feature>
<dbReference type="Pfam" id="PF00176">
    <property type="entry name" value="SNF2-rel_dom"/>
    <property type="match status" value="1"/>
</dbReference>
<dbReference type="OrthoDB" id="18878at2"/>
<evidence type="ECO:0000256" key="1">
    <source>
        <dbReference type="ARBA" id="ARBA00022801"/>
    </source>
</evidence>
<dbReference type="Gene3D" id="3.40.50.300">
    <property type="entry name" value="P-loop containing nucleotide triphosphate hydrolases"/>
    <property type="match status" value="1"/>
</dbReference>
<keyword evidence="1" id="KW-0378">Hydrolase</keyword>
<evidence type="ECO:0000259" key="2">
    <source>
        <dbReference type="PROSITE" id="PS51194"/>
    </source>
</evidence>
<evidence type="ECO:0000313" key="4">
    <source>
        <dbReference type="Proteomes" id="UP000315995"/>
    </source>
</evidence>
<dbReference type="SUPFAM" id="SSF52540">
    <property type="entry name" value="P-loop containing nucleoside triphosphate hydrolases"/>
    <property type="match status" value="1"/>
</dbReference>
<dbReference type="Gene3D" id="3.40.50.10810">
    <property type="entry name" value="Tandem AAA-ATPase domain"/>
    <property type="match status" value="2"/>
</dbReference>
<protein>
    <recommendedName>
        <fullName evidence="2">Helicase C-terminal domain-containing protein</fullName>
    </recommendedName>
</protein>
<dbReference type="Pfam" id="PF00271">
    <property type="entry name" value="Helicase_C"/>
    <property type="match status" value="1"/>
</dbReference>
<dbReference type="InterPro" id="IPR014001">
    <property type="entry name" value="Helicase_ATP-bd"/>
</dbReference>
<dbReference type="GO" id="GO:0016787">
    <property type="term" value="F:hydrolase activity"/>
    <property type="evidence" value="ECO:0007669"/>
    <property type="project" value="UniProtKB-KW"/>
</dbReference>
<sequence length="788" mass="86923">MGEQTVREWFRHAFALTDARSDAAESPVQVGELALAPFQGRAAARGLRMARAFGGVVLADAVGLGKTRVSLAIAKALTRDARLRSGRAGPVWVCVPARLRRQWDQALTRAGIAEFEVVTHTALSRGEGLSHLDGPGEPAVVVVDEAHRFRNPKAKRSRALARFAAWAPVILATATPVCNSQWDLYHLLSLFLGEHDLRGAIGHDLREAFELAEAGRFDLTELVEQVVIRRTEQPSRAGFGRRPNVSLEVLGYEARGAELWLWRHLEAELERMTLELFRADWPRPLLVQYVLKRWESGADALADTLAQMSAFHSRWLEADAHGRTLSRKSFRQLFDGELGRRQGVFPFLFDGPAGPTFRREAVERDLEVLHGLERRVQAVLGNGDAKRDAILELVRGDARKTLVFTSYQRAARGLYDYLVDGLGATAKVGLVTGNGCEATGLGRVGADEIVRRFAPRSNGGRSVEPHQRLDVLVATDCLAEGVNLQDCGRVVLADLPYSPLGVEQRIGRLVRPGGPHERVTVYLPRPRSWTDSLGMRRRLDDKLAQAAASGAGFVAASRIATEPTRASPGGAADDAQTLRPLAALTRLDALAESLRGEGANAFDAPFWCARTAPDIRRLWVLVAIKDAETTRWMWLRVRDDGEVESRLAALLDGMARDADLRSPVAPAEPHTELLEAARGAIERREKLLRAARLAPFPVRLDAPQRRLWAELHTHVEEGALDLAADELAEFRHELLRSFPRGTERRLAGLCRADLPPGRLLAQVRRVVGDVPQWSPRVRLRIVAGLQVG</sequence>
<accession>A0A4Y6PRS1</accession>
<proteinExistence type="predicted"/>
<dbReference type="InterPro" id="IPR001650">
    <property type="entry name" value="Helicase_C-like"/>
</dbReference>
<evidence type="ECO:0000313" key="3">
    <source>
        <dbReference type="EMBL" id="QDG51011.1"/>
    </source>
</evidence>
<name>A0A4Y6PRS1_PERCE</name>
<keyword evidence="4" id="KW-1185">Reference proteome</keyword>
<dbReference type="SMART" id="SM00487">
    <property type="entry name" value="DEXDc"/>
    <property type="match status" value="1"/>
</dbReference>
<dbReference type="InterPro" id="IPR000330">
    <property type="entry name" value="SNF2_N"/>
</dbReference>
<dbReference type="EMBL" id="CP041186">
    <property type="protein sequence ID" value="QDG51011.1"/>
    <property type="molecule type" value="Genomic_DNA"/>
</dbReference>
<dbReference type="PANTHER" id="PTHR45766:SF6">
    <property type="entry name" value="SWI_SNF-RELATED MATRIX-ASSOCIATED ACTIN-DEPENDENT REGULATOR OF CHROMATIN SUBFAMILY A-LIKE PROTEIN 1"/>
    <property type="match status" value="1"/>
</dbReference>
<dbReference type="SMART" id="SM00490">
    <property type="entry name" value="HELICc"/>
    <property type="match status" value="1"/>
</dbReference>
<dbReference type="RefSeq" id="WP_141197501.1">
    <property type="nucleotide sequence ID" value="NZ_CP041186.1"/>
</dbReference>
<accession>A0A5B8Y2X8</accession>
<reference evidence="3 4" key="1">
    <citation type="submission" date="2019-06" db="EMBL/GenBank/DDBJ databases">
        <title>Persicimonas caeni gen. nov., sp. nov., a predatory bacterium isolated from solar saltern.</title>
        <authorList>
            <person name="Wang S."/>
        </authorList>
    </citation>
    <scope>NUCLEOTIDE SEQUENCE [LARGE SCALE GENOMIC DNA]</scope>
    <source>
        <strain evidence="3 4">YN101</strain>
    </source>
</reference>
<organism evidence="3 4">
    <name type="scientific">Persicimonas caeni</name>
    <dbReference type="NCBI Taxonomy" id="2292766"/>
    <lineage>
        <taxon>Bacteria</taxon>
        <taxon>Deltaproteobacteria</taxon>
        <taxon>Bradymonadales</taxon>
        <taxon>Bradymonadaceae</taxon>
        <taxon>Persicimonas</taxon>
    </lineage>
</organism>
<dbReference type="PROSITE" id="PS51194">
    <property type="entry name" value="HELICASE_CTER"/>
    <property type="match status" value="1"/>
</dbReference>
<gene>
    <name evidence="3" type="ORF">FIV42_09760</name>
</gene>
<dbReference type="InterPro" id="IPR027417">
    <property type="entry name" value="P-loop_NTPase"/>
</dbReference>
<dbReference type="GO" id="GO:0005524">
    <property type="term" value="F:ATP binding"/>
    <property type="evidence" value="ECO:0007669"/>
    <property type="project" value="InterPro"/>
</dbReference>
<dbReference type="PANTHER" id="PTHR45766">
    <property type="entry name" value="DNA ANNEALING HELICASE AND ENDONUCLEASE ZRANB3 FAMILY MEMBER"/>
    <property type="match status" value="1"/>
</dbReference>